<protein>
    <submittedName>
        <fullName evidence="2">6378_t:CDS:1</fullName>
    </submittedName>
</protein>
<dbReference type="Pfam" id="PF23207">
    <property type="entry name" value="PH_SPO71"/>
    <property type="match status" value="1"/>
</dbReference>
<feature type="domain" description="PH" evidence="1">
    <location>
        <begin position="643"/>
        <end position="804"/>
    </location>
</feature>
<dbReference type="SMART" id="SM00233">
    <property type="entry name" value="PH"/>
    <property type="match status" value="3"/>
</dbReference>
<sequence length="818" mass="93972">MPNESLPVPASIRPTACRMFIGPISANWENKKPLGRLHSHFSLIRLSYKPESEVAGTLNLDVSDTVEQRSSSDFKPITDALTQCQNLQTSSEIFATPTEDIRSSPITPPHWKQPSPNDDFGLSSPAIVSPPTFDTDALQERDRVVSPSLSSAPIAPTTNFPVVENRPTDTTDSIFSEPVVRGSSSVTSDTVLKKGRMLVRVEYVRRGLIEERSKRRTARFSMGWKEYKVVLYRGKLNICNRSTIVEEFDFSEDVRLSLYSSIDYTIALKRLCHHDDEIFLFRSSTYANNFEWYRELHRLFKRRCVKVLPLTCDVFVPDLGVNVRIPVDGYDDAYEMTAEKVKKIVLQQLRVVKEWGELLDGWLGSDQVALCWKKYDRLEWICSTNASDINSKGLIVGPQYIEETHQLQLRHITHYPTDVMLKDGNKMNEPAAVEGFLTILTSGKGENKRGLRFYFTSHDHFLFYTKPKFVKEPPSPVTTVMNATAEQQCQSDERSDRERCINHIKHSLGFIDLTEVTRVELSQVVRNNLSNPTEEQPSSDRHSRIILLALKNELAVKLEAQSSDTAREWVSCLSDLVKYWQARRAADAKERILTAKANNQSIYYGDGDDSKYWTENVRDKVAHVHAFANQYIWNMCIPNGCRDITKSGVLYCRPHLRYTFEKFHFILACDNLLYYDFHSRRISGRAIPCTHHKRRGIIRLHDCYAYSGSVADDLTYPANAWYKAAADSDLPCIYGDQTFSIDEEDDCTFVIWKNTRRYCFGKQGSSIALKRKVKLDSVGKRWIFRARNRAECEEWVYALNIEIERARDSIKNQRNSKK</sequence>
<reference evidence="2" key="1">
    <citation type="submission" date="2021-06" db="EMBL/GenBank/DDBJ databases">
        <authorList>
            <person name="Kallberg Y."/>
            <person name="Tangrot J."/>
            <person name="Rosling A."/>
        </authorList>
    </citation>
    <scope>NUCLEOTIDE SEQUENCE</scope>
    <source>
        <strain evidence="2">IA702</strain>
    </source>
</reference>
<gene>
    <name evidence="2" type="ORF">POCULU_LOCUS988</name>
</gene>
<dbReference type="InterPro" id="IPR040345">
    <property type="entry name" value="Mug56/Spo71"/>
</dbReference>
<dbReference type="InterPro" id="IPR057379">
    <property type="entry name" value="PH_SPO71"/>
</dbReference>
<dbReference type="Pfam" id="PF15404">
    <property type="entry name" value="PH_4"/>
    <property type="match status" value="1"/>
</dbReference>
<evidence type="ECO:0000313" key="2">
    <source>
        <dbReference type="EMBL" id="CAG8469894.1"/>
    </source>
</evidence>
<keyword evidence="3" id="KW-1185">Reference proteome</keyword>
<evidence type="ECO:0000259" key="1">
    <source>
        <dbReference type="PROSITE" id="PS50003"/>
    </source>
</evidence>
<feature type="domain" description="PH" evidence="1">
    <location>
        <begin position="430"/>
        <end position="578"/>
    </location>
</feature>
<dbReference type="PANTHER" id="PTHR28076:SF1">
    <property type="entry name" value="PROSPORE MEMBRANE ADAPTER PROTEIN SPO71"/>
    <property type="match status" value="1"/>
</dbReference>
<dbReference type="InterPro" id="IPR011993">
    <property type="entry name" value="PH-like_dom_sf"/>
</dbReference>
<dbReference type="InterPro" id="IPR039486">
    <property type="entry name" value="Mug56/Spo71_PH"/>
</dbReference>
<dbReference type="SUPFAM" id="SSF50729">
    <property type="entry name" value="PH domain-like"/>
    <property type="match status" value="1"/>
</dbReference>
<evidence type="ECO:0000313" key="3">
    <source>
        <dbReference type="Proteomes" id="UP000789572"/>
    </source>
</evidence>
<name>A0A9N8W0Q5_9GLOM</name>
<dbReference type="PROSITE" id="PS50003">
    <property type="entry name" value="PH_DOMAIN"/>
    <property type="match status" value="2"/>
</dbReference>
<dbReference type="InterPro" id="IPR001849">
    <property type="entry name" value="PH_domain"/>
</dbReference>
<dbReference type="Gene3D" id="2.30.29.30">
    <property type="entry name" value="Pleckstrin-homology domain (PH domain)/Phosphotyrosine-binding domain (PTB)"/>
    <property type="match status" value="1"/>
</dbReference>
<proteinExistence type="predicted"/>
<dbReference type="Proteomes" id="UP000789572">
    <property type="component" value="Unassembled WGS sequence"/>
</dbReference>
<organism evidence="2 3">
    <name type="scientific">Paraglomus occultum</name>
    <dbReference type="NCBI Taxonomy" id="144539"/>
    <lineage>
        <taxon>Eukaryota</taxon>
        <taxon>Fungi</taxon>
        <taxon>Fungi incertae sedis</taxon>
        <taxon>Mucoromycota</taxon>
        <taxon>Glomeromycotina</taxon>
        <taxon>Glomeromycetes</taxon>
        <taxon>Paraglomerales</taxon>
        <taxon>Paraglomeraceae</taxon>
        <taxon>Paraglomus</taxon>
    </lineage>
</organism>
<dbReference type="PANTHER" id="PTHR28076">
    <property type="entry name" value="SPORULATION-SPECIFIC PROTEIN 71"/>
    <property type="match status" value="1"/>
</dbReference>
<dbReference type="AlphaFoldDB" id="A0A9N8W0Q5"/>
<dbReference type="OrthoDB" id="5579281at2759"/>
<comment type="caution">
    <text evidence="2">The sequence shown here is derived from an EMBL/GenBank/DDBJ whole genome shotgun (WGS) entry which is preliminary data.</text>
</comment>
<dbReference type="GO" id="GO:1902657">
    <property type="term" value="P:protein localization to prospore membrane"/>
    <property type="evidence" value="ECO:0007669"/>
    <property type="project" value="InterPro"/>
</dbReference>
<accession>A0A9N8W0Q5</accession>
<dbReference type="EMBL" id="CAJVPJ010000063">
    <property type="protein sequence ID" value="CAG8469894.1"/>
    <property type="molecule type" value="Genomic_DNA"/>
</dbReference>